<organism evidence="13 14">
    <name type="scientific">Roseateles rivi</name>
    <dbReference type="NCBI Taxonomy" id="3299028"/>
    <lineage>
        <taxon>Bacteria</taxon>
        <taxon>Pseudomonadati</taxon>
        <taxon>Pseudomonadota</taxon>
        <taxon>Betaproteobacteria</taxon>
        <taxon>Burkholderiales</taxon>
        <taxon>Sphaerotilaceae</taxon>
        <taxon>Roseateles</taxon>
    </lineage>
</organism>
<evidence type="ECO:0000256" key="7">
    <source>
        <dbReference type="ARBA" id="ARBA00022989"/>
    </source>
</evidence>
<dbReference type="NCBIfam" id="TIGR01843">
    <property type="entry name" value="type_I_hlyD"/>
    <property type="match status" value="1"/>
</dbReference>
<dbReference type="Pfam" id="PF26002">
    <property type="entry name" value="Beta-barrel_AprE"/>
    <property type="match status" value="1"/>
</dbReference>
<evidence type="ECO:0000259" key="12">
    <source>
        <dbReference type="Pfam" id="PF26002"/>
    </source>
</evidence>
<evidence type="ECO:0000259" key="11">
    <source>
        <dbReference type="Pfam" id="PF25994"/>
    </source>
</evidence>
<dbReference type="Gene3D" id="2.40.30.170">
    <property type="match status" value="1"/>
</dbReference>
<gene>
    <name evidence="13" type="ORF">ACG0Z6_10985</name>
</gene>
<feature type="coiled-coil region" evidence="10">
    <location>
        <begin position="172"/>
        <end position="294"/>
    </location>
</feature>
<protein>
    <recommendedName>
        <fullName evidence="9">Membrane fusion protein (MFP) family protein</fullName>
    </recommendedName>
</protein>
<dbReference type="PANTHER" id="PTHR30386">
    <property type="entry name" value="MEMBRANE FUSION SUBUNIT OF EMRAB-TOLC MULTIDRUG EFFLUX PUMP"/>
    <property type="match status" value="1"/>
</dbReference>
<keyword evidence="4 9" id="KW-1003">Cell membrane</keyword>
<evidence type="ECO:0000256" key="4">
    <source>
        <dbReference type="ARBA" id="ARBA00022475"/>
    </source>
</evidence>
<keyword evidence="10" id="KW-0175">Coiled coil</keyword>
<name>A0ABW7FWQ5_9BURK</name>
<keyword evidence="8 9" id="KW-0472">Membrane</keyword>
<dbReference type="PRINTS" id="PR01490">
    <property type="entry name" value="RTXTOXIND"/>
</dbReference>
<keyword evidence="7 9" id="KW-1133">Transmembrane helix</keyword>
<dbReference type="RefSeq" id="WP_394461298.1">
    <property type="nucleotide sequence ID" value="NZ_JBIGHZ010000004.1"/>
</dbReference>
<dbReference type="InterPro" id="IPR058781">
    <property type="entry name" value="HH_AprE-like"/>
</dbReference>
<keyword evidence="6 9" id="KW-0812">Transmembrane</keyword>
<evidence type="ECO:0000256" key="8">
    <source>
        <dbReference type="ARBA" id="ARBA00023136"/>
    </source>
</evidence>
<dbReference type="InterPro" id="IPR050739">
    <property type="entry name" value="MFP"/>
</dbReference>
<evidence type="ECO:0000256" key="1">
    <source>
        <dbReference type="ARBA" id="ARBA00004377"/>
    </source>
</evidence>
<evidence type="ECO:0000313" key="14">
    <source>
        <dbReference type="Proteomes" id="UP001606099"/>
    </source>
</evidence>
<proteinExistence type="inferred from homology"/>
<evidence type="ECO:0000256" key="9">
    <source>
        <dbReference type="RuleBase" id="RU365093"/>
    </source>
</evidence>
<reference evidence="13 14" key="1">
    <citation type="submission" date="2024-08" db="EMBL/GenBank/DDBJ databases">
        <authorList>
            <person name="Lu H."/>
        </authorList>
    </citation>
    <scope>NUCLEOTIDE SEQUENCE [LARGE SCALE GENOMIC DNA]</scope>
    <source>
        <strain evidence="13 14">BYS180W</strain>
    </source>
</reference>
<evidence type="ECO:0000256" key="3">
    <source>
        <dbReference type="ARBA" id="ARBA00022448"/>
    </source>
</evidence>
<evidence type="ECO:0000256" key="6">
    <source>
        <dbReference type="ARBA" id="ARBA00022692"/>
    </source>
</evidence>
<dbReference type="InterPro" id="IPR011053">
    <property type="entry name" value="Single_hybrid_motif"/>
</dbReference>
<dbReference type="PANTHER" id="PTHR30386:SF26">
    <property type="entry name" value="TRANSPORT PROTEIN COMB"/>
    <property type="match status" value="1"/>
</dbReference>
<comment type="subcellular location">
    <subcellularLocation>
        <location evidence="1 9">Cell inner membrane</location>
        <topology evidence="1 9">Single-pass membrane protein</topology>
    </subcellularLocation>
</comment>
<dbReference type="InterPro" id="IPR058982">
    <property type="entry name" value="Beta-barrel_AprE"/>
</dbReference>
<feature type="domain" description="AprE-like long alpha-helical hairpin" evidence="11">
    <location>
        <begin position="113"/>
        <end position="294"/>
    </location>
</feature>
<evidence type="ECO:0000256" key="2">
    <source>
        <dbReference type="ARBA" id="ARBA00009477"/>
    </source>
</evidence>
<dbReference type="Pfam" id="PF25994">
    <property type="entry name" value="HH_AprE"/>
    <property type="match status" value="1"/>
</dbReference>
<comment type="caution">
    <text evidence="13">The sequence shown here is derived from an EMBL/GenBank/DDBJ whole genome shotgun (WGS) entry which is preliminary data.</text>
</comment>
<dbReference type="EMBL" id="JBIGHZ010000004">
    <property type="protein sequence ID" value="MFG6448759.1"/>
    <property type="molecule type" value="Genomic_DNA"/>
</dbReference>
<evidence type="ECO:0000313" key="13">
    <source>
        <dbReference type="EMBL" id="MFG6448759.1"/>
    </source>
</evidence>
<dbReference type="Gene3D" id="2.40.50.100">
    <property type="match status" value="1"/>
</dbReference>
<keyword evidence="5 9" id="KW-0997">Cell inner membrane</keyword>
<dbReference type="SUPFAM" id="SSF51230">
    <property type="entry name" value="Single hybrid motif"/>
    <property type="match status" value="1"/>
</dbReference>
<comment type="similarity">
    <text evidence="2 9">Belongs to the membrane fusion protein (MFP) (TC 8.A.1) family.</text>
</comment>
<evidence type="ECO:0000256" key="10">
    <source>
        <dbReference type="SAM" id="Coils"/>
    </source>
</evidence>
<accession>A0ABW7FWQ5</accession>
<keyword evidence="3 9" id="KW-0813">Transport</keyword>
<evidence type="ECO:0000256" key="5">
    <source>
        <dbReference type="ARBA" id="ARBA00022519"/>
    </source>
</evidence>
<dbReference type="InterPro" id="IPR010129">
    <property type="entry name" value="T1SS_HlyD"/>
</dbReference>
<sequence length="447" mass="48502">MSAALTSSPPQSNAGLELLAQHLDENLGLQRRLIKPRVFIYAAGAVLTALLAWAALADIDRVVHTQGRIIPSGKQQLVQHLEGGIVQQVFVREGDVVRKGQPLIAVSAMQANSTLGEKRARLQGLSARIARLQAEADGSAKLTHAANTPVNSDMTEQADAFDARVSKLQLSLRVMDEQIGQKRQEAAEQEARRQGLRSELDVARQQLNLVQGLLSRNAASQLELLDAKAKVERLATQIRESESAIPRLQLAAAELQARAAELRAQFRSEARTALADARVEQQRLEQEIRADDDRVRRTVMQAPAGGTVNKLLFNTVGGVVKPGDTLLEITPSDSGVLLEARVSPTDRGPLQASQPVVVKVGAFDYTVYGTLRGKISEISADSLVDERGERYFRVTIEVDPADAARFKQPLSPGMTVTADAVTGQRTVLQYLLSPIRGLAATAFRDTK</sequence>
<feature type="domain" description="AprE-like beta-barrel" evidence="12">
    <location>
        <begin position="337"/>
        <end position="423"/>
    </location>
</feature>
<dbReference type="Proteomes" id="UP001606099">
    <property type="component" value="Unassembled WGS sequence"/>
</dbReference>
<feature type="transmembrane region" description="Helical" evidence="9">
    <location>
        <begin position="38"/>
        <end position="56"/>
    </location>
</feature>
<keyword evidence="14" id="KW-1185">Reference proteome</keyword>